<dbReference type="Proteomes" id="UP000762676">
    <property type="component" value="Unassembled WGS sequence"/>
</dbReference>
<reference evidence="2 3" key="1">
    <citation type="journal article" date="2021" name="Elife">
        <title>Chloroplast acquisition without the gene transfer in kleptoplastic sea slugs, Plakobranchus ocellatus.</title>
        <authorList>
            <person name="Maeda T."/>
            <person name="Takahashi S."/>
            <person name="Yoshida T."/>
            <person name="Shimamura S."/>
            <person name="Takaki Y."/>
            <person name="Nagai Y."/>
            <person name="Toyoda A."/>
            <person name="Suzuki Y."/>
            <person name="Arimoto A."/>
            <person name="Ishii H."/>
            <person name="Satoh N."/>
            <person name="Nishiyama T."/>
            <person name="Hasebe M."/>
            <person name="Maruyama T."/>
            <person name="Minagawa J."/>
            <person name="Obokata J."/>
            <person name="Shigenobu S."/>
        </authorList>
    </citation>
    <scope>NUCLEOTIDE SEQUENCE [LARGE SCALE GENOMIC DNA]</scope>
</reference>
<dbReference type="EMBL" id="BMAT01003312">
    <property type="protein sequence ID" value="GFS23315.1"/>
    <property type="molecule type" value="Genomic_DNA"/>
</dbReference>
<dbReference type="InterPro" id="IPR011990">
    <property type="entry name" value="TPR-like_helical_dom_sf"/>
</dbReference>
<dbReference type="Gene3D" id="1.25.40.10">
    <property type="entry name" value="Tetratricopeptide repeat domain"/>
    <property type="match status" value="1"/>
</dbReference>
<keyword evidence="3" id="KW-1185">Reference proteome</keyword>
<accession>A0AAV4JNK8</accession>
<evidence type="ECO:0000313" key="2">
    <source>
        <dbReference type="EMBL" id="GFS23315.1"/>
    </source>
</evidence>
<organism evidence="2 3">
    <name type="scientific">Elysia marginata</name>
    <dbReference type="NCBI Taxonomy" id="1093978"/>
    <lineage>
        <taxon>Eukaryota</taxon>
        <taxon>Metazoa</taxon>
        <taxon>Spiralia</taxon>
        <taxon>Lophotrochozoa</taxon>
        <taxon>Mollusca</taxon>
        <taxon>Gastropoda</taxon>
        <taxon>Heterobranchia</taxon>
        <taxon>Euthyneura</taxon>
        <taxon>Panpulmonata</taxon>
        <taxon>Sacoglossa</taxon>
        <taxon>Placobranchoidea</taxon>
        <taxon>Plakobranchidae</taxon>
        <taxon>Elysia</taxon>
    </lineage>
</organism>
<proteinExistence type="predicted"/>
<gene>
    <name evidence="2" type="ORF">ElyMa_001636700</name>
</gene>
<keyword evidence="1" id="KW-0812">Transmembrane</keyword>
<name>A0AAV4JNK8_9GAST</name>
<dbReference type="PANTHER" id="PTHR45011:SF1">
    <property type="entry name" value="DAP3-BINDING CELL DEATH ENHANCER 1"/>
    <property type="match status" value="1"/>
</dbReference>
<evidence type="ECO:0000313" key="3">
    <source>
        <dbReference type="Proteomes" id="UP000762676"/>
    </source>
</evidence>
<feature type="transmembrane region" description="Helical" evidence="1">
    <location>
        <begin position="112"/>
        <end position="136"/>
    </location>
</feature>
<keyword evidence="1" id="KW-1133">Transmembrane helix</keyword>
<dbReference type="SUPFAM" id="SSF81901">
    <property type="entry name" value="HCP-like"/>
    <property type="match status" value="1"/>
</dbReference>
<keyword evidence="1" id="KW-0472">Membrane</keyword>
<dbReference type="InterPro" id="IPR006597">
    <property type="entry name" value="Sel1-like"/>
</dbReference>
<dbReference type="Pfam" id="PF08238">
    <property type="entry name" value="Sel1"/>
    <property type="match status" value="2"/>
</dbReference>
<dbReference type="PANTHER" id="PTHR45011">
    <property type="entry name" value="DAP3-BINDING CELL DEATH ENHANCER 1"/>
    <property type="match status" value="1"/>
</dbReference>
<dbReference type="InterPro" id="IPR052748">
    <property type="entry name" value="ISR_Activator"/>
</dbReference>
<sequence>MLEMCAFGMIRTFDFIVSALTRSVLATALSVTHWTQSLRVVRERLSGLHPPEAGGNIPCKYSITNVNKMADQEVRQRLLPKDKKEGGSQDDFDSLPLKAKLKLARKAKADPTYVLVLEVLMIIFVIVGGLYCWFYFENVHFHVTHAYAHLGYDVAQHQVGQRYLHGRGVDKHPDKAMEWFKKAADQGHPHAAYNLAVGHLKGFKTDLKPGESHRLIHHAAANGVREAHEVLNSVCTKGGCH</sequence>
<protein>
    <submittedName>
        <fullName evidence="2">Death ligand signal enhancer</fullName>
    </submittedName>
</protein>
<dbReference type="AlphaFoldDB" id="A0AAV4JNK8"/>
<comment type="caution">
    <text evidence="2">The sequence shown here is derived from an EMBL/GenBank/DDBJ whole genome shotgun (WGS) entry which is preliminary data.</text>
</comment>
<evidence type="ECO:0000256" key="1">
    <source>
        <dbReference type="SAM" id="Phobius"/>
    </source>
</evidence>
<dbReference type="SMART" id="SM00671">
    <property type="entry name" value="SEL1"/>
    <property type="match status" value="2"/>
</dbReference>